<sequence length="50" mass="5632">MATDTLDRMAEVCLEAHALIEAHGTPEMRATIRLLLLQLGRELVRREAES</sequence>
<comment type="caution">
    <text evidence="1">The sequence shown here is derived from an EMBL/GenBank/DDBJ whole genome shotgun (WGS) entry which is preliminary data.</text>
</comment>
<dbReference type="EMBL" id="BPQG01000044">
    <property type="protein sequence ID" value="GJD45057.1"/>
    <property type="molecule type" value="Genomic_DNA"/>
</dbReference>
<evidence type="ECO:0000313" key="1">
    <source>
        <dbReference type="EMBL" id="GJD45057.1"/>
    </source>
</evidence>
<name>A0ABQ4QIK1_9HYPH</name>
<organism evidence="1 2">
    <name type="scientific">Methylobacterium cerastii</name>
    <dbReference type="NCBI Taxonomy" id="932741"/>
    <lineage>
        <taxon>Bacteria</taxon>
        <taxon>Pseudomonadati</taxon>
        <taxon>Pseudomonadota</taxon>
        <taxon>Alphaproteobacteria</taxon>
        <taxon>Hyphomicrobiales</taxon>
        <taxon>Methylobacteriaceae</taxon>
        <taxon>Methylobacterium</taxon>
    </lineage>
</organism>
<dbReference type="Proteomes" id="UP001055117">
    <property type="component" value="Unassembled WGS sequence"/>
</dbReference>
<reference evidence="1 2" key="1">
    <citation type="journal article" date="2021" name="Front. Microbiol.">
        <title>Comprehensive Comparative Genomics and Phenotyping of Methylobacterium Species.</title>
        <authorList>
            <person name="Alessa O."/>
            <person name="Ogura Y."/>
            <person name="Fujitani Y."/>
            <person name="Takami H."/>
            <person name="Hayashi T."/>
            <person name="Sahin N."/>
            <person name="Tani A."/>
        </authorList>
    </citation>
    <scope>NUCLEOTIDE SEQUENCE [LARGE SCALE GENOMIC DNA]</scope>
    <source>
        <strain evidence="1 2">DSM 23679</strain>
    </source>
</reference>
<accession>A0ABQ4QIK1</accession>
<evidence type="ECO:0000313" key="2">
    <source>
        <dbReference type="Proteomes" id="UP001055117"/>
    </source>
</evidence>
<keyword evidence="2" id="KW-1185">Reference proteome</keyword>
<dbReference type="RefSeq" id="WP_187273639.1">
    <property type="nucleotide sequence ID" value="NZ_BPQG01000044.1"/>
</dbReference>
<proteinExistence type="predicted"/>
<gene>
    <name evidence="1" type="ORF">AFCDBAGC_2926</name>
</gene>
<protein>
    <submittedName>
        <fullName evidence="1">Uncharacterized protein</fullName>
    </submittedName>
</protein>